<evidence type="ECO:0000256" key="5">
    <source>
        <dbReference type="ARBA" id="ARBA00022679"/>
    </source>
</evidence>
<gene>
    <name evidence="17" type="ORF">GH714_001049</name>
</gene>
<keyword evidence="18" id="KW-1185">Reference proteome</keyword>
<dbReference type="Pfam" id="PF07714">
    <property type="entry name" value="PK_Tyr_Ser-Thr"/>
    <property type="match status" value="1"/>
</dbReference>
<dbReference type="InterPro" id="IPR001480">
    <property type="entry name" value="Bulb-type_lectin_dom"/>
</dbReference>
<comment type="catalytic activity">
    <reaction evidence="13">
        <text>L-seryl-[protein] + ATP = O-phospho-L-seryl-[protein] + ADP + H(+)</text>
        <dbReference type="Rhea" id="RHEA:17989"/>
        <dbReference type="Rhea" id="RHEA-COMP:9863"/>
        <dbReference type="Rhea" id="RHEA-COMP:11604"/>
        <dbReference type="ChEBI" id="CHEBI:15378"/>
        <dbReference type="ChEBI" id="CHEBI:29999"/>
        <dbReference type="ChEBI" id="CHEBI:30616"/>
        <dbReference type="ChEBI" id="CHEBI:83421"/>
        <dbReference type="ChEBI" id="CHEBI:456216"/>
        <dbReference type="EC" id="2.7.11.1"/>
    </reaction>
</comment>
<dbReference type="InterPro" id="IPR000719">
    <property type="entry name" value="Prot_kinase_dom"/>
</dbReference>
<dbReference type="CDD" id="cd01098">
    <property type="entry name" value="PAN_AP_plant"/>
    <property type="match status" value="1"/>
</dbReference>
<dbReference type="Gene3D" id="3.30.200.20">
    <property type="entry name" value="Phosphorylase Kinase, domain 1"/>
    <property type="match status" value="1"/>
</dbReference>
<evidence type="ECO:0000256" key="12">
    <source>
        <dbReference type="ARBA" id="ARBA00047899"/>
    </source>
</evidence>
<dbReference type="CDD" id="cd14066">
    <property type="entry name" value="STKc_IRAK"/>
    <property type="match status" value="1"/>
</dbReference>
<organism evidence="17 18">
    <name type="scientific">Hevea brasiliensis</name>
    <name type="common">Para rubber tree</name>
    <name type="synonym">Siphonia brasiliensis</name>
    <dbReference type="NCBI Taxonomy" id="3981"/>
    <lineage>
        <taxon>Eukaryota</taxon>
        <taxon>Viridiplantae</taxon>
        <taxon>Streptophyta</taxon>
        <taxon>Embryophyta</taxon>
        <taxon>Tracheophyta</taxon>
        <taxon>Spermatophyta</taxon>
        <taxon>Magnoliopsida</taxon>
        <taxon>eudicotyledons</taxon>
        <taxon>Gunneridae</taxon>
        <taxon>Pentapetalae</taxon>
        <taxon>rosids</taxon>
        <taxon>fabids</taxon>
        <taxon>Malpighiales</taxon>
        <taxon>Euphorbiaceae</taxon>
        <taxon>Crotonoideae</taxon>
        <taxon>Micrandreae</taxon>
        <taxon>Hevea</taxon>
    </lineage>
</organism>
<evidence type="ECO:0000256" key="7">
    <source>
        <dbReference type="ARBA" id="ARBA00022741"/>
    </source>
</evidence>
<dbReference type="FunFam" id="3.30.200.20:FF:000195">
    <property type="entry name" value="G-type lectin S-receptor-like serine/threonine-protein kinase"/>
    <property type="match status" value="1"/>
</dbReference>
<comment type="caution">
    <text evidence="17">The sequence shown here is derived from an EMBL/GenBank/DDBJ whole genome shotgun (WGS) entry which is preliminary data.</text>
</comment>
<dbReference type="InterPro" id="IPR036426">
    <property type="entry name" value="Bulb-type_lectin_dom_sf"/>
</dbReference>
<evidence type="ECO:0000256" key="10">
    <source>
        <dbReference type="ARBA" id="ARBA00023157"/>
    </source>
</evidence>
<evidence type="ECO:0000256" key="3">
    <source>
        <dbReference type="ARBA" id="ARBA00022475"/>
    </source>
</evidence>
<dbReference type="InterPro" id="IPR003609">
    <property type="entry name" value="Pan_app"/>
</dbReference>
<dbReference type="Pfam" id="PF08276">
    <property type="entry name" value="PAN_2"/>
    <property type="match status" value="1"/>
</dbReference>
<sequence>MDLYGNLILCSNHDQKVPVWSTNVSVDVTDTCVAQLLDTGNLILVHDTSKRVVWQSFDHLTDTVLPGMKLGFNRRTGMQHIMKSWRSADDPGTGNFSFQINPKGSPQAFLYVGTEYIWRGFTWPLKRYANASNVSFVNNDDEIYLAYYISNVSLIARVKLYNSGLLKKLIWHEKDGKWKEFWSAPMSLCDPYGHCGTYGICNPHDHGHVVVYQAVWVSMNMSPKDCEKECRRNCSCSAYASIEIARKETGCLTWYGELTDTIHNKEEGYDIHVRVDAVELVRNKWNKRWLDANSKAYYKDTLVENEVEGSMSHPDIAFFNLRTILAATNNFSPDNKLGQGGFGVVYKGKLSNGKEVAVKRLSNNSAQGTEEFKNEVMLTAKLQHKNLVKLIGCCIQGEEPMLVYEYLPNKSLDSFIFDETRRLVLDWPKRFDIIVGIARGILYIHQDSRLRIIHRDLKTSNIRLDEEMNPKISDFGLARIFKSNQIQEETKRIAGTFGYMPPEYAVFRKFSIKSDIFSFGIILLEIITGKKNNSFCQEDSYLSMTREVWHLWREGRALEVVDSSLKDSGPPDEVLRCIQIGLLCVQEDVLDRPTMSAVVLMLNSETTLPTPKQPAFFLRKSNNNSNPSAKMDGFCSVDEETITEVVCR</sequence>
<dbReference type="GO" id="GO:0005524">
    <property type="term" value="F:ATP binding"/>
    <property type="evidence" value="ECO:0007669"/>
    <property type="project" value="UniProtKB-UniRule"/>
</dbReference>
<proteinExistence type="predicted"/>
<dbReference type="SMART" id="SM00220">
    <property type="entry name" value="S_TKc"/>
    <property type="match status" value="1"/>
</dbReference>
<dbReference type="PROSITE" id="PS50011">
    <property type="entry name" value="PROTEIN_KINASE_DOM"/>
    <property type="match status" value="1"/>
</dbReference>
<evidence type="ECO:0000256" key="13">
    <source>
        <dbReference type="ARBA" id="ARBA00048679"/>
    </source>
</evidence>
<keyword evidence="7 14" id="KW-0547">Nucleotide-binding</keyword>
<keyword evidence="4" id="KW-0723">Serine/threonine-protein kinase</keyword>
<dbReference type="FunFam" id="1.10.510.10:FF:000060">
    <property type="entry name" value="G-type lectin S-receptor-like serine/threonine-protein kinase"/>
    <property type="match status" value="1"/>
</dbReference>
<feature type="domain" description="Protein kinase" evidence="15">
    <location>
        <begin position="331"/>
        <end position="616"/>
    </location>
</feature>
<evidence type="ECO:0000313" key="18">
    <source>
        <dbReference type="Proteomes" id="UP000467840"/>
    </source>
</evidence>
<evidence type="ECO:0000256" key="14">
    <source>
        <dbReference type="PROSITE-ProRule" id="PRU10141"/>
    </source>
</evidence>
<evidence type="ECO:0000256" key="4">
    <source>
        <dbReference type="ARBA" id="ARBA00022527"/>
    </source>
</evidence>
<evidence type="ECO:0000259" key="16">
    <source>
        <dbReference type="PROSITE" id="PS50927"/>
    </source>
</evidence>
<dbReference type="PANTHER" id="PTHR27002:SF839">
    <property type="entry name" value="NON-SPECIFIC SERINE_THREONINE PROTEIN KINASE"/>
    <property type="match status" value="1"/>
</dbReference>
<dbReference type="Pfam" id="PF01453">
    <property type="entry name" value="B_lectin"/>
    <property type="match status" value="1"/>
</dbReference>
<dbReference type="PROSITE" id="PS50927">
    <property type="entry name" value="BULB_LECTIN"/>
    <property type="match status" value="1"/>
</dbReference>
<dbReference type="PANTHER" id="PTHR27002">
    <property type="entry name" value="RECEPTOR-LIKE SERINE/THREONINE-PROTEIN KINASE SD1-8"/>
    <property type="match status" value="1"/>
</dbReference>
<keyword evidence="10" id="KW-1015">Disulfide bond</keyword>
<reference evidence="17 18" key="1">
    <citation type="journal article" date="2020" name="Mol. Plant">
        <title>The Chromosome-Based Rubber Tree Genome Provides New Insights into Spurge Genome Evolution and Rubber Biosynthesis.</title>
        <authorList>
            <person name="Liu J."/>
            <person name="Shi C."/>
            <person name="Shi C.C."/>
            <person name="Li W."/>
            <person name="Zhang Q.J."/>
            <person name="Zhang Y."/>
            <person name="Li K."/>
            <person name="Lu H.F."/>
            <person name="Shi C."/>
            <person name="Zhu S.T."/>
            <person name="Xiao Z.Y."/>
            <person name="Nan H."/>
            <person name="Yue Y."/>
            <person name="Zhu X.G."/>
            <person name="Wu Y."/>
            <person name="Hong X.N."/>
            <person name="Fan G.Y."/>
            <person name="Tong Y."/>
            <person name="Zhang D."/>
            <person name="Mao C.L."/>
            <person name="Liu Y.L."/>
            <person name="Hao S.J."/>
            <person name="Liu W.Q."/>
            <person name="Lv M.Q."/>
            <person name="Zhang H.B."/>
            <person name="Liu Y."/>
            <person name="Hu-Tang G.R."/>
            <person name="Wang J.P."/>
            <person name="Wang J.H."/>
            <person name="Sun Y.H."/>
            <person name="Ni S.B."/>
            <person name="Chen W.B."/>
            <person name="Zhang X.C."/>
            <person name="Jiao Y.N."/>
            <person name="Eichler E.E."/>
            <person name="Li G.H."/>
            <person name="Liu X."/>
            <person name="Gao L.Z."/>
        </authorList>
    </citation>
    <scope>NUCLEOTIDE SEQUENCE [LARGE SCALE GENOMIC DNA]</scope>
    <source>
        <strain evidence="18">cv. GT1</strain>
        <tissue evidence="17">Leaf</tissue>
    </source>
</reference>
<evidence type="ECO:0000256" key="2">
    <source>
        <dbReference type="ARBA" id="ARBA00012513"/>
    </source>
</evidence>
<dbReference type="SUPFAM" id="SSF56112">
    <property type="entry name" value="Protein kinase-like (PK-like)"/>
    <property type="match status" value="1"/>
</dbReference>
<comment type="catalytic activity">
    <reaction evidence="12">
        <text>L-threonyl-[protein] + ATP = O-phospho-L-threonyl-[protein] + ADP + H(+)</text>
        <dbReference type="Rhea" id="RHEA:46608"/>
        <dbReference type="Rhea" id="RHEA-COMP:11060"/>
        <dbReference type="Rhea" id="RHEA-COMP:11605"/>
        <dbReference type="ChEBI" id="CHEBI:15378"/>
        <dbReference type="ChEBI" id="CHEBI:30013"/>
        <dbReference type="ChEBI" id="CHEBI:30616"/>
        <dbReference type="ChEBI" id="CHEBI:61977"/>
        <dbReference type="ChEBI" id="CHEBI:456216"/>
        <dbReference type="EC" id="2.7.11.1"/>
    </reaction>
</comment>
<keyword evidence="9 14" id="KW-0067">ATP-binding</keyword>
<evidence type="ECO:0000259" key="15">
    <source>
        <dbReference type="PROSITE" id="PS50011"/>
    </source>
</evidence>
<evidence type="ECO:0000256" key="11">
    <source>
        <dbReference type="ARBA" id="ARBA00023180"/>
    </source>
</evidence>
<dbReference type="InterPro" id="IPR011009">
    <property type="entry name" value="Kinase-like_dom_sf"/>
</dbReference>
<feature type="binding site" evidence="14">
    <location>
        <position position="359"/>
    </location>
    <ligand>
        <name>ATP</name>
        <dbReference type="ChEBI" id="CHEBI:30616"/>
    </ligand>
</feature>
<dbReference type="Proteomes" id="UP000467840">
    <property type="component" value="Chromosome 14"/>
</dbReference>
<dbReference type="GO" id="GO:0004674">
    <property type="term" value="F:protein serine/threonine kinase activity"/>
    <property type="evidence" value="ECO:0007669"/>
    <property type="project" value="UniProtKB-KW"/>
</dbReference>
<dbReference type="Pfam" id="PF00954">
    <property type="entry name" value="S_locus_glycop"/>
    <property type="match status" value="1"/>
</dbReference>
<dbReference type="GO" id="GO:0048544">
    <property type="term" value="P:recognition of pollen"/>
    <property type="evidence" value="ECO:0007669"/>
    <property type="project" value="InterPro"/>
</dbReference>
<dbReference type="AlphaFoldDB" id="A0A6A6MAC7"/>
<dbReference type="EMBL" id="JAAGAX010000006">
    <property type="protein sequence ID" value="KAF2309176.1"/>
    <property type="molecule type" value="Genomic_DNA"/>
</dbReference>
<feature type="domain" description="Bulb-type lectin" evidence="16">
    <location>
        <begin position="1"/>
        <end position="57"/>
    </location>
</feature>
<dbReference type="GO" id="GO:0005886">
    <property type="term" value="C:plasma membrane"/>
    <property type="evidence" value="ECO:0007669"/>
    <property type="project" value="UniProtKB-SubCell"/>
</dbReference>
<keyword evidence="5" id="KW-0808">Transferase</keyword>
<comment type="subcellular location">
    <subcellularLocation>
        <location evidence="1">Cell membrane</location>
        <topology evidence="1">Single-pass type I membrane protein</topology>
    </subcellularLocation>
</comment>
<dbReference type="PROSITE" id="PS00107">
    <property type="entry name" value="PROTEIN_KINASE_ATP"/>
    <property type="match status" value="1"/>
</dbReference>
<evidence type="ECO:0000256" key="6">
    <source>
        <dbReference type="ARBA" id="ARBA00022729"/>
    </source>
</evidence>
<dbReference type="InterPro" id="IPR000858">
    <property type="entry name" value="S_locus_glycoprot_dom"/>
</dbReference>
<dbReference type="Gene3D" id="1.10.510.10">
    <property type="entry name" value="Transferase(Phosphotransferase) domain 1"/>
    <property type="match status" value="1"/>
</dbReference>
<dbReference type="EC" id="2.7.11.1" evidence="2"/>
<evidence type="ECO:0000256" key="9">
    <source>
        <dbReference type="ARBA" id="ARBA00022840"/>
    </source>
</evidence>
<protein>
    <recommendedName>
        <fullName evidence="2">non-specific serine/threonine protein kinase</fullName>
        <ecNumber evidence="2">2.7.11.1</ecNumber>
    </recommendedName>
</protein>
<dbReference type="InterPro" id="IPR001245">
    <property type="entry name" value="Ser-Thr/Tyr_kinase_cat_dom"/>
</dbReference>
<keyword evidence="3" id="KW-1003">Cell membrane</keyword>
<dbReference type="SMART" id="SM00473">
    <property type="entry name" value="PAN_AP"/>
    <property type="match status" value="1"/>
</dbReference>
<dbReference type="InterPro" id="IPR017441">
    <property type="entry name" value="Protein_kinase_ATP_BS"/>
</dbReference>
<keyword evidence="3" id="KW-0472">Membrane</keyword>
<evidence type="ECO:0000256" key="1">
    <source>
        <dbReference type="ARBA" id="ARBA00004251"/>
    </source>
</evidence>
<keyword evidence="6" id="KW-0732">Signal</keyword>
<accession>A0A6A6MAC7</accession>
<dbReference type="Gene3D" id="2.90.10.10">
    <property type="entry name" value="Bulb-type lectin domain"/>
    <property type="match status" value="1"/>
</dbReference>
<keyword evidence="11" id="KW-0325">Glycoprotein</keyword>
<dbReference type="SUPFAM" id="SSF51110">
    <property type="entry name" value="alpha-D-mannose-specific plant lectins"/>
    <property type="match status" value="1"/>
</dbReference>
<evidence type="ECO:0000313" key="17">
    <source>
        <dbReference type="EMBL" id="KAF2309176.1"/>
    </source>
</evidence>
<evidence type="ECO:0000256" key="8">
    <source>
        <dbReference type="ARBA" id="ARBA00022777"/>
    </source>
</evidence>
<name>A0A6A6MAC7_HEVBR</name>
<keyword evidence="8" id="KW-0418">Kinase</keyword>